<evidence type="ECO:0000259" key="1">
    <source>
        <dbReference type="Pfam" id="PF05943"/>
    </source>
</evidence>
<dbReference type="NCBIfam" id="TIGR03355">
    <property type="entry name" value="VI_chp_2"/>
    <property type="match status" value="1"/>
</dbReference>
<sequence length="502" mass="56260">MADETLQEVKTEEQTEALDLKRFLSSMRLSTEVSEPVPMVQDGLATVQENVSDEDRFISGLAALLMNVDPATGRFDKAIILDLIAKIDKMVNSQLNEIIHHETFKKVESSWRSLNDLILNTNFKANVMIDILDVSKDELFEDFESNAVDITGSALFKKVYVAEYDQYGGKPFGSIVGLYEFSHTPQDEFWLKTMGKVAAASHAPFIGSVSPRFFGCESIEELAGIKDLEGLMSHPKYGSWNKLRDSEEAAYIGLTLPRYIARLPYDPVTNPTGDLIFREEVKGNDNKDYVWGSSAALFAQNMVRSFAQSGWCQHIRGPKGGGLVSGLPVHTFNVRGEDEIKVPVEMVIPDYRELEFANAGFMPLVYRKGTADATFFSAQSLKKAKKFKDPKDSENAQLVTNLSYTFSITRIAHYVKCIMRDNIGSTADASYIKQTLEGWIFKYVTTAVNPDDLTLRYYPFKAAAVEVAPREGMIGWYDCGISILPHIQFEGMDVELRLDARL</sequence>
<evidence type="ECO:0000313" key="4">
    <source>
        <dbReference type="Proteomes" id="UP000318307"/>
    </source>
</evidence>
<protein>
    <submittedName>
        <fullName evidence="3">Type VI secretion system protein ImpC</fullName>
    </submittedName>
</protein>
<gene>
    <name evidence="3" type="ORF">LZ24_02887</name>
</gene>
<dbReference type="InterPro" id="IPR044031">
    <property type="entry name" value="TssC1_N"/>
</dbReference>
<dbReference type="InterPro" id="IPR044032">
    <property type="entry name" value="TssC1_C"/>
</dbReference>
<keyword evidence="4" id="KW-1185">Reference proteome</keyword>
<dbReference type="RefSeq" id="WP_144686282.1">
    <property type="nucleotide sequence ID" value="NZ_VLLC01000030.1"/>
</dbReference>
<dbReference type="AlphaFoldDB" id="A0A562RDP5"/>
<accession>A0A562RDP5</accession>
<organism evidence="3 4">
    <name type="scientific">Desulfobotulus alkaliphilus</name>
    <dbReference type="NCBI Taxonomy" id="622671"/>
    <lineage>
        <taxon>Bacteria</taxon>
        <taxon>Pseudomonadati</taxon>
        <taxon>Thermodesulfobacteriota</taxon>
        <taxon>Desulfobacteria</taxon>
        <taxon>Desulfobacterales</taxon>
        <taxon>Desulfobacteraceae</taxon>
        <taxon>Desulfobotulus</taxon>
    </lineage>
</organism>
<evidence type="ECO:0000259" key="2">
    <source>
        <dbReference type="Pfam" id="PF18945"/>
    </source>
</evidence>
<dbReference type="Pfam" id="PF18945">
    <property type="entry name" value="VipB_2"/>
    <property type="match status" value="1"/>
</dbReference>
<feature type="domain" description="TssC1 N-terminal" evidence="1">
    <location>
        <begin position="83"/>
        <end position="382"/>
    </location>
</feature>
<dbReference type="Pfam" id="PF05943">
    <property type="entry name" value="VipB"/>
    <property type="match status" value="1"/>
</dbReference>
<dbReference type="OrthoDB" id="9764000at2"/>
<dbReference type="InterPro" id="IPR010269">
    <property type="entry name" value="T6SS_TssC-like"/>
</dbReference>
<name>A0A562RDP5_9BACT</name>
<dbReference type="PANTHER" id="PTHR35565:SF1">
    <property type="entry name" value="TYPE VI SECRETION SYSTEM CONTRACTILE SHEATH LARGE SUBUNIT"/>
    <property type="match status" value="1"/>
</dbReference>
<comment type="caution">
    <text evidence="3">The sequence shown here is derived from an EMBL/GenBank/DDBJ whole genome shotgun (WGS) entry which is preliminary data.</text>
</comment>
<dbReference type="EMBL" id="VLLC01000030">
    <property type="protein sequence ID" value="TWI66664.1"/>
    <property type="molecule type" value="Genomic_DNA"/>
</dbReference>
<evidence type="ECO:0000313" key="3">
    <source>
        <dbReference type="EMBL" id="TWI66664.1"/>
    </source>
</evidence>
<proteinExistence type="predicted"/>
<feature type="domain" description="TssC1 C-terminal" evidence="2">
    <location>
        <begin position="392"/>
        <end position="502"/>
    </location>
</feature>
<dbReference type="Proteomes" id="UP000318307">
    <property type="component" value="Unassembled WGS sequence"/>
</dbReference>
<dbReference type="PANTHER" id="PTHR35565">
    <property type="entry name" value="CYTOPLASMIC PROTEIN-RELATED"/>
    <property type="match status" value="1"/>
</dbReference>
<reference evidence="3 4" key="1">
    <citation type="submission" date="2019-07" db="EMBL/GenBank/DDBJ databases">
        <title>Genome sequencing of 100 strains of the haloalkaliphilic chemolithoautotrophic sulfur-oxidizing bacterium Thioalkalivibrio.</title>
        <authorList>
            <person name="Muyzer G."/>
        </authorList>
    </citation>
    <scope>NUCLEOTIDE SEQUENCE [LARGE SCALE GENOMIC DNA]</scope>
    <source>
        <strain evidence="3 4">ASO4-4</strain>
    </source>
</reference>